<feature type="compositionally biased region" description="Low complexity" evidence="1">
    <location>
        <begin position="51"/>
        <end position="61"/>
    </location>
</feature>
<protein>
    <submittedName>
        <fullName evidence="2">Uncharacterized protein</fullName>
    </submittedName>
</protein>
<name>A0ABQ6QY20_9BACT</name>
<reference evidence="2 3" key="1">
    <citation type="journal article" date="2024" name="Arch. Microbiol.">
        <title>Corallococcus caeni sp. nov., a novel myxobacterium isolated from activated sludge.</title>
        <authorList>
            <person name="Tomita S."/>
            <person name="Nakai R."/>
            <person name="Kuroda K."/>
            <person name="Kurashita H."/>
            <person name="Hatamoto M."/>
            <person name="Yamaguchi T."/>
            <person name="Narihiro T."/>
        </authorList>
    </citation>
    <scope>NUCLEOTIDE SEQUENCE [LARGE SCALE GENOMIC DNA]</scope>
    <source>
        <strain evidence="2 3">NO1</strain>
    </source>
</reference>
<evidence type="ECO:0000313" key="2">
    <source>
        <dbReference type="EMBL" id="GMU08910.1"/>
    </source>
</evidence>
<dbReference type="Proteomes" id="UP001342631">
    <property type="component" value="Unassembled WGS sequence"/>
</dbReference>
<accession>A0ABQ6QY20</accession>
<feature type="region of interest" description="Disordered" evidence="1">
    <location>
        <begin position="17"/>
        <end position="61"/>
    </location>
</feature>
<keyword evidence="3" id="KW-1185">Reference proteome</keyword>
<gene>
    <name evidence="2" type="ORF">ASNO1_51630</name>
</gene>
<organism evidence="2 3">
    <name type="scientific">Corallococcus caeni</name>
    <dbReference type="NCBI Taxonomy" id="3082388"/>
    <lineage>
        <taxon>Bacteria</taxon>
        <taxon>Pseudomonadati</taxon>
        <taxon>Myxococcota</taxon>
        <taxon>Myxococcia</taxon>
        <taxon>Myxococcales</taxon>
        <taxon>Cystobacterineae</taxon>
        <taxon>Myxococcaceae</taxon>
        <taxon>Corallococcus</taxon>
    </lineage>
</organism>
<proteinExistence type="predicted"/>
<comment type="caution">
    <text evidence="2">The sequence shown here is derived from an EMBL/GenBank/DDBJ whole genome shotgun (WGS) entry which is preliminary data.</text>
</comment>
<dbReference type="EMBL" id="BTTX01000005">
    <property type="protein sequence ID" value="GMU08910.1"/>
    <property type="molecule type" value="Genomic_DNA"/>
</dbReference>
<sequence length="90" mass="9839">MGKRVIRHMLTRVRRVDGHDVMGPSGVPDQSRSRMSRPITLPPRNTASHPSGHGAATASPTGSGAFCSFVGRLRRGSWVRDAWMKSLGWT</sequence>
<evidence type="ECO:0000313" key="3">
    <source>
        <dbReference type="Proteomes" id="UP001342631"/>
    </source>
</evidence>
<evidence type="ECO:0000256" key="1">
    <source>
        <dbReference type="SAM" id="MobiDB-lite"/>
    </source>
</evidence>